<dbReference type="Pfam" id="PF04439">
    <property type="entry name" value="Adenyl_transf"/>
    <property type="match status" value="1"/>
</dbReference>
<dbReference type="SUPFAM" id="SSF81301">
    <property type="entry name" value="Nucleotidyltransferase"/>
    <property type="match status" value="1"/>
</dbReference>
<dbReference type="SUPFAM" id="SSF81631">
    <property type="entry name" value="PAP/OAS1 substrate-binding domain"/>
    <property type="match status" value="1"/>
</dbReference>
<keyword evidence="1" id="KW-0548">Nucleotidyltransferase</keyword>
<dbReference type="GO" id="GO:0016779">
    <property type="term" value="F:nucleotidyltransferase activity"/>
    <property type="evidence" value="ECO:0007669"/>
    <property type="project" value="UniProtKB-KW"/>
</dbReference>
<organism evidence="1 2">
    <name type="scientific">Vagococcus hydrophili</name>
    <dbReference type="NCBI Taxonomy" id="2714947"/>
    <lineage>
        <taxon>Bacteria</taxon>
        <taxon>Bacillati</taxon>
        <taxon>Bacillota</taxon>
        <taxon>Bacilli</taxon>
        <taxon>Lactobacillales</taxon>
        <taxon>Enterococcaceae</taxon>
        <taxon>Vagococcus</taxon>
    </lineage>
</organism>
<dbReference type="RefSeq" id="WP_166035341.1">
    <property type="nucleotide sequence ID" value="NZ_CP049887.1"/>
</dbReference>
<dbReference type="Gene3D" id="3.30.460.10">
    <property type="entry name" value="Beta Polymerase, domain 2"/>
    <property type="match status" value="1"/>
</dbReference>
<keyword evidence="2" id="KW-1185">Reference proteome</keyword>
<dbReference type="Proteomes" id="UP000501747">
    <property type="component" value="Chromosome"/>
</dbReference>
<dbReference type="KEGG" id="vhy:G7082_12295"/>
<name>A0A6G8AW93_9ENTE</name>
<dbReference type="Gene3D" id="1.20.120.330">
    <property type="entry name" value="Nucleotidyltransferases domain 2"/>
    <property type="match status" value="1"/>
</dbReference>
<evidence type="ECO:0000313" key="1">
    <source>
        <dbReference type="EMBL" id="QIL49215.1"/>
    </source>
</evidence>
<gene>
    <name evidence="1" type="ORF">G7082_12295</name>
</gene>
<dbReference type="EMBL" id="CP049887">
    <property type="protein sequence ID" value="QIL49215.1"/>
    <property type="molecule type" value="Genomic_DNA"/>
</dbReference>
<dbReference type="InterPro" id="IPR007530">
    <property type="entry name" value="Aminoglycoside_adenylylTfrase"/>
</dbReference>
<proteinExistence type="predicted"/>
<sequence>MTDTMQQLKQFFHEQEDLRVFGMNGSKVNPNIPEDKFKDYDVVFFTTDLEKYIKNASFLNKFGEVLIMTEPENDPVCPNELLKGKGYVYLVQYVDGLRIDLQIRLLETLTDYLAEDSLTLIIEDKDNLVKDLPILTESDYYLTKPSQLQVENSITEFWWMVPNILKATLRNQVLLAEFYLRLAREEVIQAITWTIAAKEGWDKNYGKEYTHSLNYLDKETRAQLSNSFVTGDSYKILTALREMIDLEERYGDMLVVDFNLDQEKYGEYKKIPYIYLKSKGESILAETFKKEVS</sequence>
<protein>
    <submittedName>
        <fullName evidence="1">Aminoglycoside 6-adenylyltransferase</fullName>
    </submittedName>
</protein>
<keyword evidence="1" id="KW-0808">Transferase</keyword>
<reference evidence="1 2" key="1">
    <citation type="submission" date="2020-03" db="EMBL/GenBank/DDBJ databases">
        <title>Vagococcus sp. nov., isolated from beetles.</title>
        <authorList>
            <person name="Hyun D.-W."/>
            <person name="Bae J.-W."/>
        </authorList>
    </citation>
    <scope>NUCLEOTIDE SEQUENCE [LARGE SCALE GENOMIC DNA]</scope>
    <source>
        <strain evidence="1 2">HDW17B</strain>
    </source>
</reference>
<evidence type="ECO:0000313" key="2">
    <source>
        <dbReference type="Proteomes" id="UP000501747"/>
    </source>
</evidence>
<accession>A0A6G8AW93</accession>
<dbReference type="InterPro" id="IPR043519">
    <property type="entry name" value="NT_sf"/>
</dbReference>
<dbReference type="AlphaFoldDB" id="A0A6G8AW93"/>